<evidence type="ECO:0000259" key="2">
    <source>
        <dbReference type="Pfam" id="PF00079"/>
    </source>
</evidence>
<dbReference type="InterPro" id="IPR042178">
    <property type="entry name" value="Serpin_sf_1"/>
</dbReference>
<dbReference type="InterPro" id="IPR023796">
    <property type="entry name" value="Serpin_dom"/>
</dbReference>
<dbReference type="AlphaFoldDB" id="A0AAV5ERR1"/>
<dbReference type="SUPFAM" id="SSF56574">
    <property type="entry name" value="Serpins"/>
    <property type="match status" value="1"/>
</dbReference>
<dbReference type="Proteomes" id="UP001054889">
    <property type="component" value="Unassembled WGS sequence"/>
</dbReference>
<dbReference type="Pfam" id="PF00079">
    <property type="entry name" value="Serpin"/>
    <property type="match status" value="1"/>
</dbReference>
<feature type="domain" description="Serpin" evidence="2">
    <location>
        <begin position="17"/>
        <end position="75"/>
    </location>
</feature>
<evidence type="ECO:0000313" key="4">
    <source>
        <dbReference type="Proteomes" id="UP001054889"/>
    </source>
</evidence>
<reference evidence="3" key="2">
    <citation type="submission" date="2021-12" db="EMBL/GenBank/DDBJ databases">
        <title>Resequencing data analysis of finger millet.</title>
        <authorList>
            <person name="Hatakeyama M."/>
            <person name="Aluri S."/>
            <person name="Balachadran M.T."/>
            <person name="Sivarajan S.R."/>
            <person name="Poveda L."/>
            <person name="Shimizu-Inatsugi R."/>
            <person name="Schlapbach R."/>
            <person name="Sreeman S.M."/>
            <person name="Shimizu K.K."/>
        </authorList>
    </citation>
    <scope>NUCLEOTIDE SEQUENCE</scope>
</reference>
<organism evidence="3 4">
    <name type="scientific">Eleusine coracana subsp. coracana</name>
    <dbReference type="NCBI Taxonomy" id="191504"/>
    <lineage>
        <taxon>Eukaryota</taxon>
        <taxon>Viridiplantae</taxon>
        <taxon>Streptophyta</taxon>
        <taxon>Embryophyta</taxon>
        <taxon>Tracheophyta</taxon>
        <taxon>Spermatophyta</taxon>
        <taxon>Magnoliopsida</taxon>
        <taxon>Liliopsida</taxon>
        <taxon>Poales</taxon>
        <taxon>Poaceae</taxon>
        <taxon>PACMAD clade</taxon>
        <taxon>Chloridoideae</taxon>
        <taxon>Cynodonteae</taxon>
        <taxon>Eleusininae</taxon>
        <taxon>Eleusine</taxon>
    </lineage>
</organism>
<protein>
    <recommendedName>
        <fullName evidence="2">Serpin domain-containing protein</fullName>
    </recommendedName>
</protein>
<dbReference type="InterPro" id="IPR036186">
    <property type="entry name" value="Serpin_sf"/>
</dbReference>
<reference evidence="3" key="1">
    <citation type="journal article" date="2018" name="DNA Res.">
        <title>Multiple hybrid de novo genome assembly of finger millet, an orphan allotetraploid crop.</title>
        <authorList>
            <person name="Hatakeyama M."/>
            <person name="Aluri S."/>
            <person name="Balachadran M.T."/>
            <person name="Sivarajan S.R."/>
            <person name="Patrignani A."/>
            <person name="Gruter S."/>
            <person name="Poveda L."/>
            <person name="Shimizu-Inatsugi R."/>
            <person name="Baeten J."/>
            <person name="Francoijs K.J."/>
            <person name="Nataraja K.N."/>
            <person name="Reddy Y.A.N."/>
            <person name="Phadnis S."/>
            <person name="Ravikumar R.L."/>
            <person name="Schlapbach R."/>
            <person name="Sreeman S.M."/>
            <person name="Shimizu K.K."/>
        </authorList>
    </citation>
    <scope>NUCLEOTIDE SEQUENCE</scope>
</reference>
<sequence>MSAAAAATAAARDGQTAPALRLVKHLAPPEDSAAGGNVAFSPVSLHAALALLTAGARGATQAQLLAFLGAPSAAELAKFGRGVAHRVVVDRADSGGPRVLFGGGI</sequence>
<evidence type="ECO:0000256" key="1">
    <source>
        <dbReference type="ARBA" id="ARBA00009500"/>
    </source>
</evidence>
<dbReference type="Gene3D" id="3.30.497.10">
    <property type="entry name" value="Antithrombin, subunit I, domain 2"/>
    <property type="match status" value="1"/>
</dbReference>
<gene>
    <name evidence="3" type="primary">gb13105</name>
    <name evidence="3" type="ORF">PR202_gb13105</name>
</gene>
<accession>A0AAV5ERR1</accession>
<comment type="similarity">
    <text evidence="1">Belongs to the serpin family.</text>
</comment>
<name>A0AAV5ERR1_ELECO</name>
<keyword evidence="4" id="KW-1185">Reference proteome</keyword>
<comment type="caution">
    <text evidence="3">The sequence shown here is derived from an EMBL/GenBank/DDBJ whole genome shotgun (WGS) entry which is preliminary data.</text>
</comment>
<dbReference type="EMBL" id="BQKI01000078">
    <property type="protein sequence ID" value="GJN25296.1"/>
    <property type="molecule type" value="Genomic_DNA"/>
</dbReference>
<evidence type="ECO:0000313" key="3">
    <source>
        <dbReference type="EMBL" id="GJN25296.1"/>
    </source>
</evidence>
<proteinExistence type="inferred from homology"/>